<dbReference type="RefSeq" id="WP_377360401.1">
    <property type="nucleotide sequence ID" value="NZ_JBHTCM010000022.1"/>
</dbReference>
<dbReference type="Gene3D" id="3.30.1490.20">
    <property type="entry name" value="ATP-grasp fold, A domain"/>
    <property type="match status" value="1"/>
</dbReference>
<dbReference type="HAMAP" id="MF_00162">
    <property type="entry name" value="GSH_S"/>
    <property type="match status" value="1"/>
</dbReference>
<dbReference type="Gene3D" id="3.30.470.20">
    <property type="entry name" value="ATP-grasp fold, B domain"/>
    <property type="match status" value="1"/>
</dbReference>
<dbReference type="InterPro" id="IPR011761">
    <property type="entry name" value="ATP-grasp"/>
</dbReference>
<dbReference type="PROSITE" id="PS50975">
    <property type="entry name" value="ATP_GRASP"/>
    <property type="match status" value="1"/>
</dbReference>
<dbReference type="SUPFAM" id="SSF52440">
    <property type="entry name" value="PreATP-grasp domain"/>
    <property type="match status" value="1"/>
</dbReference>
<comment type="cofactor">
    <cofactor evidence="1">
        <name>Mn(2+)</name>
        <dbReference type="ChEBI" id="CHEBI:29035"/>
    </cofactor>
</comment>
<evidence type="ECO:0000256" key="7">
    <source>
        <dbReference type="ARBA" id="ARBA00022840"/>
    </source>
</evidence>
<dbReference type="InterPro" id="IPR004215">
    <property type="entry name" value="GSHS_N"/>
</dbReference>
<dbReference type="EC" id="6.3.2.3" evidence="10"/>
<keyword evidence="5" id="KW-0479">Metal-binding</keyword>
<evidence type="ECO:0000256" key="1">
    <source>
        <dbReference type="ARBA" id="ARBA00001936"/>
    </source>
</evidence>
<dbReference type="InterPro" id="IPR016185">
    <property type="entry name" value="PreATP-grasp_dom_sf"/>
</dbReference>
<evidence type="ECO:0000256" key="2">
    <source>
        <dbReference type="ARBA" id="ARBA00001946"/>
    </source>
</evidence>
<comment type="catalytic activity">
    <reaction evidence="10">
        <text>gamma-L-glutamyl-L-cysteine + glycine + ATP = glutathione + ADP + phosphate + H(+)</text>
        <dbReference type="Rhea" id="RHEA:13557"/>
        <dbReference type="ChEBI" id="CHEBI:15378"/>
        <dbReference type="ChEBI" id="CHEBI:30616"/>
        <dbReference type="ChEBI" id="CHEBI:43474"/>
        <dbReference type="ChEBI" id="CHEBI:57305"/>
        <dbReference type="ChEBI" id="CHEBI:57925"/>
        <dbReference type="ChEBI" id="CHEBI:58173"/>
        <dbReference type="ChEBI" id="CHEBI:456216"/>
        <dbReference type="EC" id="6.3.2.3"/>
    </reaction>
</comment>
<comment type="caution">
    <text evidence="12">The sequence shown here is derived from an EMBL/GenBank/DDBJ whole genome shotgun (WGS) entry which is preliminary data.</text>
</comment>
<dbReference type="SUPFAM" id="SSF56059">
    <property type="entry name" value="Glutathione synthetase ATP-binding domain-like"/>
    <property type="match status" value="1"/>
</dbReference>
<evidence type="ECO:0000256" key="10">
    <source>
        <dbReference type="HAMAP-Rule" id="MF_00162"/>
    </source>
</evidence>
<reference evidence="13" key="1">
    <citation type="journal article" date="2019" name="Int. J. Syst. Evol. Microbiol.">
        <title>The Global Catalogue of Microorganisms (GCM) 10K type strain sequencing project: providing services to taxonomists for standard genome sequencing and annotation.</title>
        <authorList>
            <consortium name="The Broad Institute Genomics Platform"/>
            <consortium name="The Broad Institute Genome Sequencing Center for Infectious Disease"/>
            <person name="Wu L."/>
            <person name="Ma J."/>
        </authorList>
    </citation>
    <scope>NUCLEOTIDE SEQUENCE [LARGE SCALE GENOMIC DNA]</scope>
    <source>
        <strain evidence="13">CGMCC 1.16275</strain>
    </source>
</reference>
<proteinExistence type="inferred from homology"/>
<evidence type="ECO:0000256" key="8">
    <source>
        <dbReference type="ARBA" id="ARBA00022842"/>
    </source>
</evidence>
<dbReference type="EMBL" id="JBHTCM010000022">
    <property type="protein sequence ID" value="MFC7334859.1"/>
    <property type="molecule type" value="Genomic_DNA"/>
</dbReference>
<evidence type="ECO:0000259" key="11">
    <source>
        <dbReference type="PROSITE" id="PS50975"/>
    </source>
</evidence>
<name>A0ABW2KXS8_9PROT</name>
<evidence type="ECO:0000313" key="12">
    <source>
        <dbReference type="EMBL" id="MFC7334859.1"/>
    </source>
</evidence>
<evidence type="ECO:0000256" key="5">
    <source>
        <dbReference type="ARBA" id="ARBA00022723"/>
    </source>
</evidence>
<keyword evidence="13" id="KW-1185">Reference proteome</keyword>
<dbReference type="NCBIfam" id="NF003573">
    <property type="entry name" value="PRK05246.1"/>
    <property type="match status" value="1"/>
</dbReference>
<comment type="cofactor">
    <cofactor evidence="2">
        <name>Mg(2+)</name>
        <dbReference type="ChEBI" id="CHEBI:18420"/>
    </cofactor>
</comment>
<dbReference type="InterPro" id="IPR013815">
    <property type="entry name" value="ATP_grasp_subdomain_1"/>
</dbReference>
<dbReference type="InterPro" id="IPR006284">
    <property type="entry name" value="Glut_synth_pro"/>
</dbReference>
<accession>A0ABW2KXS8</accession>
<keyword evidence="8" id="KW-0460">Magnesium</keyword>
<keyword evidence="3 10" id="KW-0436">Ligase</keyword>
<protein>
    <recommendedName>
        <fullName evidence="10">Glutathione synthetase</fullName>
        <ecNumber evidence="10">6.3.2.3</ecNumber>
    </recommendedName>
    <alternativeName>
        <fullName evidence="10">GSH synthetase</fullName>
        <shortName evidence="10">GSH-S</shortName>
        <shortName evidence="10">GSHase</shortName>
    </alternativeName>
    <alternativeName>
        <fullName evidence="10">Glutathione synthase</fullName>
    </alternativeName>
</protein>
<evidence type="ECO:0000256" key="6">
    <source>
        <dbReference type="ARBA" id="ARBA00022741"/>
    </source>
</evidence>
<evidence type="ECO:0000313" key="13">
    <source>
        <dbReference type="Proteomes" id="UP001596456"/>
    </source>
</evidence>
<feature type="domain" description="ATP-grasp" evidence="11">
    <location>
        <begin position="125"/>
        <end position="309"/>
    </location>
</feature>
<comment type="similarity">
    <text evidence="10">Belongs to the prokaryotic GSH synthase family.</text>
</comment>
<comment type="pathway">
    <text evidence="10">Sulfur metabolism; glutathione biosynthesis; glutathione from L-cysteine and L-glutamate: step 2/2.</text>
</comment>
<dbReference type="PANTHER" id="PTHR21621">
    <property type="entry name" value="RIBOSOMAL PROTEIN S6 MODIFICATION PROTEIN"/>
    <property type="match status" value="1"/>
</dbReference>
<keyword evidence="9" id="KW-0464">Manganese</keyword>
<dbReference type="Proteomes" id="UP001596456">
    <property type="component" value="Unassembled WGS sequence"/>
</dbReference>
<organism evidence="12 13">
    <name type="scientific">Rhodocista pekingensis</name>
    <dbReference type="NCBI Taxonomy" id="201185"/>
    <lineage>
        <taxon>Bacteria</taxon>
        <taxon>Pseudomonadati</taxon>
        <taxon>Pseudomonadota</taxon>
        <taxon>Alphaproteobacteria</taxon>
        <taxon>Rhodospirillales</taxon>
        <taxon>Azospirillaceae</taxon>
        <taxon>Rhodocista</taxon>
    </lineage>
</organism>
<dbReference type="InterPro" id="IPR004218">
    <property type="entry name" value="GSHS_ATP-bd"/>
</dbReference>
<keyword evidence="7 10" id="KW-0067">ATP-binding</keyword>
<gene>
    <name evidence="10 12" type="primary">gshB</name>
    <name evidence="12" type="ORF">ACFQPS_16970</name>
</gene>
<dbReference type="NCBIfam" id="TIGR01380">
    <property type="entry name" value="glut_syn"/>
    <property type="match status" value="1"/>
</dbReference>
<evidence type="ECO:0000256" key="4">
    <source>
        <dbReference type="ARBA" id="ARBA00022684"/>
    </source>
</evidence>
<evidence type="ECO:0000256" key="9">
    <source>
        <dbReference type="ARBA" id="ARBA00023211"/>
    </source>
</evidence>
<dbReference type="Pfam" id="PF02951">
    <property type="entry name" value="GSH-S_N"/>
    <property type="match status" value="1"/>
</dbReference>
<keyword evidence="6 10" id="KW-0547">Nucleotide-binding</keyword>
<dbReference type="GO" id="GO:0004363">
    <property type="term" value="F:glutathione synthase activity"/>
    <property type="evidence" value="ECO:0007669"/>
    <property type="project" value="UniProtKB-EC"/>
</dbReference>
<evidence type="ECO:0000256" key="3">
    <source>
        <dbReference type="ARBA" id="ARBA00022598"/>
    </source>
</evidence>
<dbReference type="Pfam" id="PF02955">
    <property type="entry name" value="GSH-S_ATP"/>
    <property type="match status" value="1"/>
</dbReference>
<dbReference type="PANTHER" id="PTHR21621:SF4">
    <property type="entry name" value="GLUTATHIONE SYNTHETASE"/>
    <property type="match status" value="1"/>
</dbReference>
<keyword evidence="4 10" id="KW-0317">Glutathione biosynthesis</keyword>
<sequence length="322" mass="35970">MSLAVAIQMDPIESINIDTDSTFMMALEAQRRGHALWHYLPRDLALRHNRLFARARRLEVRRERGNHFTLGAAEDLELAGMDVVLMRQDPPFDMAYITATHLLEHIHPKTLVVNDPAAVRNAPEKLFVTHFADLMPPTLITSSKEEVLAFRREYRDIIVKPLFGNGGAGVFHLKPGDENLGALLETFTQLYREPVIVQKYLPEIRQGDKRIILVDGEPAGAVSRIPAEGEARANFHAGGSAGRTALTARERDICAAIGPTLRRQGLVFVGIDVIGDWLTEINVTSPTGIQEINRLDGIAIERDLWDAIERRFHDSRVTPPTA</sequence>
<dbReference type="Gene3D" id="3.40.50.20">
    <property type="match status" value="1"/>
</dbReference>